<feature type="region of interest" description="Disordered" evidence="2">
    <location>
        <begin position="1"/>
        <end position="22"/>
    </location>
</feature>
<proteinExistence type="predicted"/>
<gene>
    <name evidence="4" type="ORF">RDB_LOCUS163702</name>
</gene>
<name>A0A8H3GRF1_9AGAM</name>
<keyword evidence="1" id="KW-0677">Repeat</keyword>
<evidence type="ECO:0000259" key="3">
    <source>
        <dbReference type="Pfam" id="PF24883"/>
    </source>
</evidence>
<dbReference type="Pfam" id="PF24883">
    <property type="entry name" value="NPHP3_N"/>
    <property type="match status" value="1"/>
</dbReference>
<dbReference type="Proteomes" id="UP000663846">
    <property type="component" value="Unassembled WGS sequence"/>
</dbReference>
<sequence>MWKTTEDQMAETRLDRMSSATDQVSPSLSARYKSAEETELKREVCILSTRIEVIANVLDWACNGRKGEVYWLNDIAGTGKTTIAYSACLEPDAIHKLAASFFHPRTFPECWDVNHIIPSIAYQLARVPLSFQFVLSAALHKGSGSQGFAIHTI</sequence>
<dbReference type="EMBL" id="CAJMWS010000802">
    <property type="protein sequence ID" value="CAE6463967.1"/>
    <property type="molecule type" value="Genomic_DNA"/>
</dbReference>
<feature type="domain" description="Nephrocystin 3-like N-terminal" evidence="3">
    <location>
        <begin position="57"/>
        <end position="138"/>
    </location>
</feature>
<evidence type="ECO:0000313" key="4">
    <source>
        <dbReference type="EMBL" id="CAE6463967.1"/>
    </source>
</evidence>
<dbReference type="AlphaFoldDB" id="A0A8H3GRF1"/>
<evidence type="ECO:0000256" key="1">
    <source>
        <dbReference type="ARBA" id="ARBA00022737"/>
    </source>
</evidence>
<evidence type="ECO:0000313" key="5">
    <source>
        <dbReference type="Proteomes" id="UP000663846"/>
    </source>
</evidence>
<reference evidence="4" key="1">
    <citation type="submission" date="2021-01" db="EMBL/GenBank/DDBJ databases">
        <authorList>
            <person name="Kaushik A."/>
        </authorList>
    </citation>
    <scope>NUCLEOTIDE SEQUENCE</scope>
    <source>
        <strain evidence="4">AG1-1C</strain>
    </source>
</reference>
<evidence type="ECO:0000256" key="2">
    <source>
        <dbReference type="SAM" id="MobiDB-lite"/>
    </source>
</evidence>
<protein>
    <recommendedName>
        <fullName evidence="3">Nephrocystin 3-like N-terminal domain-containing protein</fullName>
    </recommendedName>
</protein>
<organism evidence="4 5">
    <name type="scientific">Rhizoctonia solani</name>
    <dbReference type="NCBI Taxonomy" id="456999"/>
    <lineage>
        <taxon>Eukaryota</taxon>
        <taxon>Fungi</taxon>
        <taxon>Dikarya</taxon>
        <taxon>Basidiomycota</taxon>
        <taxon>Agaricomycotina</taxon>
        <taxon>Agaricomycetes</taxon>
        <taxon>Cantharellales</taxon>
        <taxon>Ceratobasidiaceae</taxon>
        <taxon>Rhizoctonia</taxon>
    </lineage>
</organism>
<comment type="caution">
    <text evidence="4">The sequence shown here is derived from an EMBL/GenBank/DDBJ whole genome shotgun (WGS) entry which is preliminary data.</text>
</comment>
<dbReference type="InterPro" id="IPR056884">
    <property type="entry name" value="NPHP3-like_N"/>
</dbReference>
<accession>A0A8H3GRF1</accession>
<feature type="compositionally biased region" description="Basic and acidic residues" evidence="2">
    <location>
        <begin position="1"/>
        <end position="16"/>
    </location>
</feature>